<evidence type="ECO:0000256" key="4">
    <source>
        <dbReference type="ARBA" id="ARBA00023235"/>
    </source>
</evidence>
<dbReference type="InterPro" id="IPR032696">
    <property type="entry name" value="SQ_cyclase_C"/>
</dbReference>
<name>A0A369TH72_9PROT</name>
<evidence type="ECO:0000259" key="7">
    <source>
        <dbReference type="Pfam" id="PF13249"/>
    </source>
</evidence>
<dbReference type="InterPro" id="IPR006400">
    <property type="entry name" value="Hopene-cyclase"/>
</dbReference>
<dbReference type="CDD" id="cd02892">
    <property type="entry name" value="SQCY_1"/>
    <property type="match status" value="1"/>
</dbReference>
<dbReference type="NCBIfam" id="TIGR01787">
    <property type="entry name" value="squalene_cyclas"/>
    <property type="match status" value="1"/>
</dbReference>
<dbReference type="Pfam" id="PF13243">
    <property type="entry name" value="SQHop_cyclase_C"/>
    <property type="match status" value="1"/>
</dbReference>
<dbReference type="Proteomes" id="UP000253941">
    <property type="component" value="Unassembled WGS sequence"/>
</dbReference>
<keyword evidence="3" id="KW-0677">Repeat</keyword>
<dbReference type="Gene3D" id="1.50.10.20">
    <property type="match status" value="2"/>
</dbReference>
<gene>
    <name evidence="8" type="primary">shc</name>
    <name evidence="8" type="ORF">DRB17_00655</name>
</gene>
<keyword evidence="9" id="KW-1185">Reference proteome</keyword>
<dbReference type="UniPathway" id="UPA00337"/>
<evidence type="ECO:0000256" key="2">
    <source>
        <dbReference type="ARBA" id="ARBA00009755"/>
    </source>
</evidence>
<organism evidence="8 9">
    <name type="scientific">Ferruginivarius sediminum</name>
    <dbReference type="NCBI Taxonomy" id="2661937"/>
    <lineage>
        <taxon>Bacteria</taxon>
        <taxon>Pseudomonadati</taxon>
        <taxon>Pseudomonadota</taxon>
        <taxon>Alphaproteobacteria</taxon>
        <taxon>Rhodospirillales</taxon>
        <taxon>Rhodospirillaceae</taxon>
        <taxon>Ferruginivarius</taxon>
    </lineage>
</organism>
<dbReference type="SFLD" id="SFLDG01016">
    <property type="entry name" value="Prenyltransferase_Like_2"/>
    <property type="match status" value="1"/>
</dbReference>
<dbReference type="EC" id="5.4.99.17" evidence="8"/>
<dbReference type="EMBL" id="QPMH01000001">
    <property type="protein sequence ID" value="RDD63725.1"/>
    <property type="molecule type" value="Genomic_DNA"/>
</dbReference>
<dbReference type="PROSITE" id="PS01074">
    <property type="entry name" value="TERPENE_SYNTHASES"/>
    <property type="match status" value="1"/>
</dbReference>
<evidence type="ECO:0000256" key="3">
    <source>
        <dbReference type="ARBA" id="ARBA00022737"/>
    </source>
</evidence>
<evidence type="ECO:0000256" key="1">
    <source>
        <dbReference type="ARBA" id="ARBA00004999"/>
    </source>
</evidence>
<proteinExistence type="inferred from homology"/>
<feature type="domain" description="Squalene cyclase N-terminal" evidence="7">
    <location>
        <begin position="35"/>
        <end position="322"/>
    </location>
</feature>
<evidence type="ECO:0000313" key="8">
    <source>
        <dbReference type="EMBL" id="RDD63725.1"/>
    </source>
</evidence>
<dbReference type="GO" id="GO:0051007">
    <property type="term" value="F:squalene-hopene cyclase activity"/>
    <property type="evidence" value="ECO:0007669"/>
    <property type="project" value="UniProtKB-EC"/>
</dbReference>
<comment type="caution">
    <text evidence="8">The sequence shown here is derived from an EMBL/GenBank/DDBJ whole genome shotgun (WGS) entry which is preliminary data.</text>
</comment>
<dbReference type="RefSeq" id="WP_114580238.1">
    <property type="nucleotide sequence ID" value="NZ_QPMH01000001.1"/>
</dbReference>
<dbReference type="InterPro" id="IPR032697">
    <property type="entry name" value="SQ_cyclase_N"/>
</dbReference>
<dbReference type="PANTHER" id="PTHR11764">
    <property type="entry name" value="TERPENE CYCLASE/MUTASE FAMILY MEMBER"/>
    <property type="match status" value="1"/>
</dbReference>
<keyword evidence="4 8" id="KW-0413">Isomerase</keyword>
<dbReference type="Pfam" id="PF13249">
    <property type="entry name" value="SQHop_cyclase_N"/>
    <property type="match status" value="1"/>
</dbReference>
<dbReference type="InterPro" id="IPR018333">
    <property type="entry name" value="Squalene_cyclase"/>
</dbReference>
<protein>
    <submittedName>
        <fullName evidence="8">Squalene--hopene cyclase</fullName>
        <ecNumber evidence="8">5.4.99.17</ecNumber>
    </submittedName>
</protein>
<dbReference type="GO" id="GO:0016104">
    <property type="term" value="P:triterpenoid biosynthetic process"/>
    <property type="evidence" value="ECO:0007669"/>
    <property type="project" value="InterPro"/>
</dbReference>
<dbReference type="NCBIfam" id="TIGR01507">
    <property type="entry name" value="hopene_cyclase"/>
    <property type="match status" value="1"/>
</dbReference>
<comment type="pathway">
    <text evidence="1">Secondary metabolite biosynthesis; hopanoid biosynthesis.</text>
</comment>
<feature type="region of interest" description="Disordered" evidence="5">
    <location>
        <begin position="1"/>
        <end position="24"/>
    </location>
</feature>
<evidence type="ECO:0000259" key="6">
    <source>
        <dbReference type="Pfam" id="PF13243"/>
    </source>
</evidence>
<accession>A0A369TH72</accession>
<dbReference type="SUPFAM" id="SSF48239">
    <property type="entry name" value="Terpenoid cyclases/Protein prenyltransferases"/>
    <property type="match status" value="2"/>
</dbReference>
<reference evidence="8 9" key="1">
    <citation type="submission" date="2018-07" db="EMBL/GenBank/DDBJ databases">
        <title>Venubactetium sediminum gen. nov., sp. nov., isolated from a marine solar saltern.</title>
        <authorList>
            <person name="Wang S."/>
        </authorList>
    </citation>
    <scope>NUCLEOTIDE SEQUENCE [LARGE SCALE GENOMIC DNA]</scope>
    <source>
        <strain evidence="8 9">WD2A32</strain>
    </source>
</reference>
<evidence type="ECO:0000313" key="9">
    <source>
        <dbReference type="Proteomes" id="UP000253941"/>
    </source>
</evidence>
<evidence type="ECO:0000256" key="5">
    <source>
        <dbReference type="SAM" id="MobiDB-lite"/>
    </source>
</evidence>
<comment type="similarity">
    <text evidence="2">Belongs to the terpene cyclase/mutase family.</text>
</comment>
<feature type="domain" description="Squalene cyclase C-terminal" evidence="6">
    <location>
        <begin position="332"/>
        <end position="648"/>
    </location>
</feature>
<dbReference type="GO" id="GO:0005811">
    <property type="term" value="C:lipid droplet"/>
    <property type="evidence" value="ECO:0007669"/>
    <property type="project" value="InterPro"/>
</dbReference>
<dbReference type="AlphaFoldDB" id="A0A369TH72"/>
<dbReference type="InterPro" id="IPR002365">
    <property type="entry name" value="Terpene_synthase_CS"/>
</dbReference>
<dbReference type="PANTHER" id="PTHR11764:SF20">
    <property type="entry name" value="LANOSTEROL SYNTHASE"/>
    <property type="match status" value="1"/>
</dbReference>
<dbReference type="InterPro" id="IPR008930">
    <property type="entry name" value="Terpenoid_cyclase/PrenylTrfase"/>
</dbReference>
<sequence>MRFKASDSVAESADGGNAGSAKSESDRLGAVDALIRRAGAALRERQQPDGHWVFEFEADATIPAEYILLRHFLGEPDAGKEAKTGRYLRRIQRDDGGWPLFEDGAADVSATVKAYYALKLIGDDPEASHMARARAHVLKRGGAARANVFTRITLALFEQVPWRAVPTMPAEIMLLPRWFPFHLEKVSYWSRTVIAPLAVLMSLKPKARNPRGVNIRELFVTPPEKERDYIDNPTGGTVGSVFVGLDKAVKVIDSHMPGAVRRRAIDAAMDFIKPRLNGEDGLGGIFPAMANAVMAFDALGYPPDDPDVATARAAVEKLLLDRGDELYCQPCLSPVWDTSLAIHAMLEAEDAASRQAAKAACDWLVAREVTNVKGDWAIRRPELRPSGWAFQYRNDYYPDLDDTAVVVMALQRLDPEGYREVIERASRWIVGMQSSNGGWGAFDVDNTYYYLNHIPFADHGALLDPPTADVSARCLGMMLQLGYDTDHPAVRKAVDFLLDEQEPDGSWYGRWGVNYVYGTWSVLNALNAAGFQPDHPAMHRAAAFLLASQRADGGWGEDCATYWDACRGESLEGTPSQTAWALMGLMAAGQVESEAVQRGVDYLVAQPLDGANWRERLWTGVGFPRVFYLKYHGYSSYFPLWALARYRNLMRSNDRRVRHAI</sequence>